<sequence length="87" mass="9225">MPRSRSWRSSRSPPGSPEALADSWLGAAWQAMRRCTVCGREVERAAHCSRPTVHARGVPWLGNDAVNLLSSAAGGIVAVLLALAFGL</sequence>
<dbReference type="InterPro" id="IPR002794">
    <property type="entry name" value="DUF92_TMEM19"/>
</dbReference>
<dbReference type="Proteomes" id="UP000031967">
    <property type="component" value="Unassembled WGS sequence"/>
</dbReference>
<evidence type="ECO:0000313" key="7">
    <source>
        <dbReference type="EMBL" id="KIL37770.1"/>
    </source>
</evidence>
<gene>
    <name evidence="7" type="ORF">SD70_30870</name>
</gene>
<name>A0ABR5A9P4_9BACL</name>
<evidence type="ECO:0008006" key="9">
    <source>
        <dbReference type="Google" id="ProtNLM"/>
    </source>
</evidence>
<evidence type="ECO:0000256" key="3">
    <source>
        <dbReference type="ARBA" id="ARBA00022692"/>
    </source>
</evidence>
<proteinExistence type="inferred from homology"/>
<comment type="caution">
    <text evidence="7">The sequence shown here is derived from an EMBL/GenBank/DDBJ whole genome shotgun (WGS) entry which is preliminary data.</text>
</comment>
<evidence type="ECO:0000256" key="6">
    <source>
        <dbReference type="SAM" id="Phobius"/>
    </source>
</evidence>
<dbReference type="EMBL" id="JXAK01000097">
    <property type="protein sequence ID" value="KIL37770.1"/>
    <property type="molecule type" value="Genomic_DNA"/>
</dbReference>
<keyword evidence="8" id="KW-1185">Reference proteome</keyword>
<comment type="subcellular location">
    <subcellularLocation>
        <location evidence="1">Membrane</location>
        <topology evidence="1">Multi-pass membrane protein</topology>
    </subcellularLocation>
</comment>
<keyword evidence="3 6" id="KW-0812">Transmembrane</keyword>
<reference evidence="7 8" key="1">
    <citation type="submission" date="2014-12" db="EMBL/GenBank/DDBJ databases">
        <title>Draft genome sequence of Paenibacillus kamchatkensis strain B-2647.</title>
        <authorList>
            <person name="Karlyshev A.V."/>
            <person name="Kudryashova E.B."/>
        </authorList>
    </citation>
    <scope>NUCLEOTIDE SEQUENCE [LARGE SCALE GENOMIC DNA]</scope>
    <source>
        <strain evidence="7 8">VKM B-2647</strain>
    </source>
</reference>
<keyword evidence="4 6" id="KW-1133">Transmembrane helix</keyword>
<evidence type="ECO:0000256" key="2">
    <source>
        <dbReference type="ARBA" id="ARBA00009012"/>
    </source>
</evidence>
<evidence type="ECO:0000256" key="4">
    <source>
        <dbReference type="ARBA" id="ARBA00022989"/>
    </source>
</evidence>
<organism evidence="7 8">
    <name type="scientific">Gordoniibacillus kamchatkensis</name>
    <dbReference type="NCBI Taxonomy" id="1590651"/>
    <lineage>
        <taxon>Bacteria</taxon>
        <taxon>Bacillati</taxon>
        <taxon>Bacillota</taxon>
        <taxon>Bacilli</taxon>
        <taxon>Bacillales</taxon>
        <taxon>Paenibacillaceae</taxon>
        <taxon>Gordoniibacillus</taxon>
    </lineage>
</organism>
<evidence type="ECO:0000313" key="8">
    <source>
        <dbReference type="Proteomes" id="UP000031967"/>
    </source>
</evidence>
<protein>
    <recommendedName>
        <fullName evidence="9">DUF92 domain-containing protein</fullName>
    </recommendedName>
</protein>
<accession>A0ABR5A9P4</accession>
<evidence type="ECO:0000256" key="5">
    <source>
        <dbReference type="ARBA" id="ARBA00023136"/>
    </source>
</evidence>
<keyword evidence="5 6" id="KW-0472">Membrane</keyword>
<evidence type="ECO:0000256" key="1">
    <source>
        <dbReference type="ARBA" id="ARBA00004141"/>
    </source>
</evidence>
<feature type="transmembrane region" description="Helical" evidence="6">
    <location>
        <begin position="65"/>
        <end position="85"/>
    </location>
</feature>
<dbReference type="Pfam" id="PF01940">
    <property type="entry name" value="DUF92"/>
    <property type="match status" value="1"/>
</dbReference>
<comment type="similarity">
    <text evidence="2">Belongs to the TMEM19 family.</text>
</comment>